<name>A0A1N7H7U0_9NOCA</name>
<dbReference type="Pfam" id="PF10604">
    <property type="entry name" value="Polyketide_cyc2"/>
    <property type="match status" value="1"/>
</dbReference>
<keyword evidence="2" id="KW-1185">Reference proteome</keyword>
<gene>
    <name evidence="1" type="ORF">SAMN05445060_3662</name>
</gene>
<accession>A0A1N7H7U0</accession>
<dbReference type="OrthoDB" id="5243015at2"/>
<dbReference type="RefSeq" id="WP_076482454.1">
    <property type="nucleotide sequence ID" value="NZ_FTNT01000012.1"/>
</dbReference>
<dbReference type="InterPro" id="IPR019587">
    <property type="entry name" value="Polyketide_cyclase/dehydratase"/>
</dbReference>
<dbReference type="Proteomes" id="UP000186218">
    <property type="component" value="Unassembled WGS sequence"/>
</dbReference>
<dbReference type="PANTHER" id="PTHR39683:SF4">
    <property type="entry name" value="COENZYME Q-BINDING PROTEIN COQ10 START DOMAIN-CONTAINING PROTEIN"/>
    <property type="match status" value="1"/>
</dbReference>
<dbReference type="PANTHER" id="PTHR39683">
    <property type="entry name" value="CONSERVED PROTEIN TB16.3"/>
    <property type="match status" value="1"/>
</dbReference>
<evidence type="ECO:0000313" key="1">
    <source>
        <dbReference type="EMBL" id="SIS20760.1"/>
    </source>
</evidence>
<dbReference type="SUPFAM" id="SSF55961">
    <property type="entry name" value="Bet v1-like"/>
    <property type="match status" value="1"/>
</dbReference>
<proteinExistence type="predicted"/>
<dbReference type="EMBL" id="FTNT01000012">
    <property type="protein sequence ID" value="SIS20760.1"/>
    <property type="molecule type" value="Genomic_DNA"/>
</dbReference>
<organism evidence="1 2">
    <name type="scientific">Williamsia sterculiae</name>
    <dbReference type="NCBI Taxonomy" id="1344003"/>
    <lineage>
        <taxon>Bacteria</taxon>
        <taxon>Bacillati</taxon>
        <taxon>Actinomycetota</taxon>
        <taxon>Actinomycetes</taxon>
        <taxon>Mycobacteriales</taxon>
        <taxon>Nocardiaceae</taxon>
        <taxon>Williamsia</taxon>
    </lineage>
</organism>
<evidence type="ECO:0000313" key="2">
    <source>
        <dbReference type="Proteomes" id="UP000186218"/>
    </source>
</evidence>
<dbReference type="STRING" id="1344003.SAMN05445060_3662"/>
<dbReference type="Gene3D" id="3.30.530.20">
    <property type="match status" value="1"/>
</dbReference>
<dbReference type="InterPro" id="IPR023393">
    <property type="entry name" value="START-like_dom_sf"/>
</dbReference>
<sequence length="145" mass="16208">MPDSTEQTIVVNADAAAVMAVIADFERYPEWVSAAREVTVLDTDDDGRATTVRFVLDAGVLRDTYELRYSWSPDGRAVEWDLMKSDLQQAQHGRYELAQLARGSTKVSYALTVDVVVPMIAPLKRRAEKAITDIALHELKKRVEA</sequence>
<protein>
    <submittedName>
        <fullName evidence="1">Polyketide cyclase / dehydrase and lipid transport</fullName>
    </submittedName>
</protein>
<dbReference type="AlphaFoldDB" id="A0A1N7H7U0"/>
<reference evidence="1 2" key="1">
    <citation type="submission" date="2017-01" db="EMBL/GenBank/DDBJ databases">
        <authorList>
            <person name="Mah S.A."/>
            <person name="Swanson W.J."/>
            <person name="Moy G.W."/>
            <person name="Vacquier V.D."/>
        </authorList>
    </citation>
    <scope>NUCLEOTIDE SEQUENCE [LARGE SCALE GENOMIC DNA]</scope>
    <source>
        <strain evidence="1 2">CPCC 203464</strain>
    </source>
</reference>
<dbReference type="CDD" id="cd07819">
    <property type="entry name" value="SRPBCC_2"/>
    <property type="match status" value="1"/>
</dbReference>